<dbReference type="PANTHER" id="PTHR46382">
    <property type="entry name" value="PHOSPHATIDATE CYTIDYLYLTRANSFERASE"/>
    <property type="match status" value="1"/>
</dbReference>
<accession>A0ABV1RJV4</accession>
<keyword evidence="16" id="KW-0594">Phospholipid biosynthesis</keyword>
<feature type="transmembrane region" description="Helical" evidence="19">
    <location>
        <begin position="236"/>
        <end position="254"/>
    </location>
</feature>
<evidence type="ECO:0000256" key="2">
    <source>
        <dbReference type="ARBA" id="ARBA00004651"/>
    </source>
</evidence>
<comment type="catalytic activity">
    <reaction evidence="1 18">
        <text>a 1,2-diacyl-sn-glycero-3-phosphate + CTP + H(+) = a CDP-1,2-diacyl-sn-glycerol + diphosphate</text>
        <dbReference type="Rhea" id="RHEA:16229"/>
        <dbReference type="ChEBI" id="CHEBI:15378"/>
        <dbReference type="ChEBI" id="CHEBI:33019"/>
        <dbReference type="ChEBI" id="CHEBI:37563"/>
        <dbReference type="ChEBI" id="CHEBI:58332"/>
        <dbReference type="ChEBI" id="CHEBI:58608"/>
        <dbReference type="EC" id="2.7.7.41"/>
    </reaction>
</comment>
<evidence type="ECO:0000256" key="14">
    <source>
        <dbReference type="ARBA" id="ARBA00023098"/>
    </source>
</evidence>
<keyword evidence="13 19" id="KW-1133">Transmembrane helix</keyword>
<proteinExistence type="inferred from homology"/>
<name>A0ABV1RJV4_9ALTE</name>
<feature type="transmembrane region" description="Helical" evidence="19">
    <location>
        <begin position="134"/>
        <end position="154"/>
    </location>
</feature>
<evidence type="ECO:0000256" key="6">
    <source>
        <dbReference type="ARBA" id="ARBA00012487"/>
    </source>
</evidence>
<keyword evidence="17" id="KW-1208">Phospholipid metabolism</keyword>
<evidence type="ECO:0000256" key="17">
    <source>
        <dbReference type="ARBA" id="ARBA00023264"/>
    </source>
</evidence>
<evidence type="ECO:0000256" key="15">
    <source>
        <dbReference type="ARBA" id="ARBA00023136"/>
    </source>
</evidence>
<reference evidence="20 21" key="1">
    <citation type="submission" date="2024-06" db="EMBL/GenBank/DDBJ databases">
        <authorList>
            <person name="Chen R.Y."/>
        </authorList>
    </citation>
    <scope>NUCLEOTIDE SEQUENCE [LARGE SCALE GENOMIC DNA]</scope>
    <source>
        <strain evidence="20 21">D2</strain>
    </source>
</reference>
<feature type="transmembrane region" description="Helical" evidence="19">
    <location>
        <begin position="103"/>
        <end position="122"/>
    </location>
</feature>
<evidence type="ECO:0000256" key="4">
    <source>
        <dbReference type="ARBA" id="ARBA00005189"/>
    </source>
</evidence>
<evidence type="ECO:0000313" key="21">
    <source>
        <dbReference type="Proteomes" id="UP001467690"/>
    </source>
</evidence>
<evidence type="ECO:0000256" key="13">
    <source>
        <dbReference type="ARBA" id="ARBA00022989"/>
    </source>
</evidence>
<evidence type="ECO:0000256" key="16">
    <source>
        <dbReference type="ARBA" id="ARBA00023209"/>
    </source>
</evidence>
<evidence type="ECO:0000256" key="8">
    <source>
        <dbReference type="ARBA" id="ARBA00022475"/>
    </source>
</evidence>
<keyword evidence="21" id="KW-1185">Reference proteome</keyword>
<keyword evidence="12 18" id="KW-0548">Nucleotidyltransferase</keyword>
<keyword evidence="9" id="KW-0444">Lipid biosynthesis</keyword>
<evidence type="ECO:0000256" key="5">
    <source>
        <dbReference type="ARBA" id="ARBA00010185"/>
    </source>
</evidence>
<organism evidence="20 21">
    <name type="scientific">Catenovulum sediminis</name>
    <dbReference type="NCBI Taxonomy" id="1740262"/>
    <lineage>
        <taxon>Bacteria</taxon>
        <taxon>Pseudomonadati</taxon>
        <taxon>Pseudomonadota</taxon>
        <taxon>Gammaproteobacteria</taxon>
        <taxon>Alteromonadales</taxon>
        <taxon>Alteromonadaceae</taxon>
        <taxon>Catenovulum</taxon>
    </lineage>
</organism>
<keyword evidence="10 18" id="KW-0808">Transferase</keyword>
<dbReference type="Proteomes" id="UP001467690">
    <property type="component" value="Unassembled WGS sequence"/>
</dbReference>
<sequence length="299" mass="33016">MKALNNNKVEKSSTLKKRILTALILLPLALVAIFELNLTWFAVFTAIVLSIGAWEWGPFIGFCNKRRRIGLMVVLLGSMFAFAYSTGLVTSGKFDLYHQAIEAALWIALIWWLIALVLVLSYPKSARHWRSERWVKGGFGLLTLLPTWLAINLIRGYEYHNDSQYGAWLLLYVMALVWAADIGAYFAGKAFGKRKLMPNVSPGKTIEGMFGGVVASSTLIFLVLQTPLFIGHNGLHVVLVSLAVVFSSVLGDLLESMLKRQAGIKDSGTILPGHGGILDRVDSLTAALPVFSCLFFYAF</sequence>
<dbReference type="PANTHER" id="PTHR46382:SF1">
    <property type="entry name" value="PHOSPHATIDATE CYTIDYLYLTRANSFERASE"/>
    <property type="match status" value="1"/>
</dbReference>
<evidence type="ECO:0000256" key="1">
    <source>
        <dbReference type="ARBA" id="ARBA00001698"/>
    </source>
</evidence>
<keyword evidence="15 19" id="KW-0472">Membrane</keyword>
<dbReference type="InterPro" id="IPR000374">
    <property type="entry name" value="PC_trans"/>
</dbReference>
<dbReference type="GO" id="GO:0004605">
    <property type="term" value="F:phosphatidate cytidylyltransferase activity"/>
    <property type="evidence" value="ECO:0007669"/>
    <property type="project" value="UniProtKB-EC"/>
</dbReference>
<feature type="transmembrane region" description="Helical" evidence="19">
    <location>
        <begin position="166"/>
        <end position="187"/>
    </location>
</feature>
<feature type="transmembrane region" description="Helical" evidence="19">
    <location>
        <begin position="69"/>
        <end position="91"/>
    </location>
</feature>
<feature type="transmembrane region" description="Helical" evidence="19">
    <location>
        <begin position="41"/>
        <end position="62"/>
    </location>
</feature>
<gene>
    <name evidence="20" type="ORF">ABS311_14120</name>
</gene>
<comment type="similarity">
    <text evidence="5 18">Belongs to the CDS family.</text>
</comment>
<evidence type="ECO:0000256" key="10">
    <source>
        <dbReference type="ARBA" id="ARBA00022679"/>
    </source>
</evidence>
<comment type="subcellular location">
    <subcellularLocation>
        <location evidence="2">Cell membrane</location>
        <topology evidence="2">Multi-pass membrane protein</topology>
    </subcellularLocation>
</comment>
<evidence type="ECO:0000256" key="18">
    <source>
        <dbReference type="RuleBase" id="RU003938"/>
    </source>
</evidence>
<evidence type="ECO:0000313" key="20">
    <source>
        <dbReference type="EMBL" id="MER2493016.1"/>
    </source>
</evidence>
<dbReference type="RefSeq" id="WP_143872262.1">
    <property type="nucleotide sequence ID" value="NZ_CP041660.1"/>
</dbReference>
<dbReference type="EMBL" id="JBELOE010000239">
    <property type="protein sequence ID" value="MER2493016.1"/>
    <property type="molecule type" value="Genomic_DNA"/>
</dbReference>
<evidence type="ECO:0000256" key="12">
    <source>
        <dbReference type="ARBA" id="ARBA00022695"/>
    </source>
</evidence>
<keyword evidence="8" id="KW-1003">Cell membrane</keyword>
<comment type="caution">
    <text evidence="20">The sequence shown here is derived from an EMBL/GenBank/DDBJ whole genome shotgun (WGS) entry which is preliminary data.</text>
</comment>
<evidence type="ECO:0000256" key="3">
    <source>
        <dbReference type="ARBA" id="ARBA00005119"/>
    </source>
</evidence>
<keyword evidence="14" id="KW-0443">Lipid metabolism</keyword>
<keyword evidence="11 18" id="KW-0812">Transmembrane</keyword>
<dbReference type="PROSITE" id="PS01315">
    <property type="entry name" value="CDS"/>
    <property type="match status" value="1"/>
</dbReference>
<evidence type="ECO:0000256" key="9">
    <source>
        <dbReference type="ARBA" id="ARBA00022516"/>
    </source>
</evidence>
<evidence type="ECO:0000256" key="11">
    <source>
        <dbReference type="ARBA" id="ARBA00022692"/>
    </source>
</evidence>
<evidence type="ECO:0000256" key="7">
    <source>
        <dbReference type="ARBA" id="ARBA00019373"/>
    </source>
</evidence>
<dbReference type="Pfam" id="PF01148">
    <property type="entry name" value="CTP_transf_1"/>
    <property type="match status" value="1"/>
</dbReference>
<feature type="transmembrane region" description="Helical" evidence="19">
    <location>
        <begin position="208"/>
        <end position="230"/>
    </location>
</feature>
<comment type="pathway">
    <text evidence="3 18">Phospholipid metabolism; CDP-diacylglycerol biosynthesis; CDP-diacylglycerol from sn-glycerol 3-phosphate: step 3/3.</text>
</comment>
<protein>
    <recommendedName>
        <fullName evidence="7 18">Phosphatidate cytidylyltransferase</fullName>
        <ecNumber evidence="6 18">2.7.7.41</ecNumber>
    </recommendedName>
</protein>
<comment type="pathway">
    <text evidence="4">Lipid metabolism.</text>
</comment>
<evidence type="ECO:0000256" key="19">
    <source>
        <dbReference type="SAM" id="Phobius"/>
    </source>
</evidence>
<dbReference type="EC" id="2.7.7.41" evidence="6 18"/>